<comment type="caution">
    <text evidence="1">The sequence shown here is derived from an EMBL/GenBank/DDBJ whole genome shotgun (WGS) entry which is preliminary data.</text>
</comment>
<keyword evidence="2" id="KW-1185">Reference proteome</keyword>
<evidence type="ECO:0000313" key="2">
    <source>
        <dbReference type="Proteomes" id="UP001600650"/>
    </source>
</evidence>
<evidence type="ECO:0000313" key="1">
    <source>
        <dbReference type="EMBL" id="MFE7963402.1"/>
    </source>
</evidence>
<sequence>MASTTDRQVFYTSPLLTHEPGTQVFAVDDPDRTPLTVLRRIYGACRRREQVVCQAPDAEPIYRMPDRLVCVDEAQRPTRQQLDDSLRALFRATDEHSAKCPLCERTRVFWSTRQRCLIGTRMVEAVGDLNSYRGKVHPWLNGEHLDPSLAYADQRVTVRRPGQPDVTGRITKIRFPDGGGIEWHEPGEMGRALVALPDQKVPELLPIDQLYPQP</sequence>
<organism evidence="1 2">
    <name type="scientific">Streptomyces cellulosae</name>
    <dbReference type="NCBI Taxonomy" id="1968"/>
    <lineage>
        <taxon>Bacteria</taxon>
        <taxon>Bacillati</taxon>
        <taxon>Actinomycetota</taxon>
        <taxon>Actinomycetes</taxon>
        <taxon>Kitasatosporales</taxon>
        <taxon>Streptomycetaceae</taxon>
        <taxon>Streptomyces</taxon>
    </lineage>
</organism>
<accession>A0ABW6JG09</accession>
<protein>
    <submittedName>
        <fullName evidence="1">Uncharacterized protein</fullName>
    </submittedName>
</protein>
<name>A0ABW6JG09_STRCE</name>
<reference evidence="1 2" key="1">
    <citation type="submission" date="2024-09" db="EMBL/GenBank/DDBJ databases">
        <title>The Natural Products Discovery Center: Release of the First 8490 Sequenced Strains for Exploring Actinobacteria Biosynthetic Diversity.</title>
        <authorList>
            <person name="Kalkreuter E."/>
            <person name="Kautsar S.A."/>
            <person name="Yang D."/>
            <person name="Bader C.D."/>
            <person name="Teijaro C.N."/>
            <person name="Fluegel L."/>
            <person name="Davis C.M."/>
            <person name="Simpson J.R."/>
            <person name="Lauterbach L."/>
            <person name="Steele A.D."/>
            <person name="Gui C."/>
            <person name="Meng S."/>
            <person name="Li G."/>
            <person name="Viehrig K."/>
            <person name="Ye F."/>
            <person name="Su P."/>
            <person name="Kiefer A.F."/>
            <person name="Nichols A."/>
            <person name="Cepeda A.J."/>
            <person name="Yan W."/>
            <person name="Fan B."/>
            <person name="Jiang Y."/>
            <person name="Adhikari A."/>
            <person name="Zheng C.-J."/>
            <person name="Schuster L."/>
            <person name="Cowan T.M."/>
            <person name="Smanski M.J."/>
            <person name="Chevrette M.G."/>
            <person name="De Carvalho L.P.S."/>
            <person name="Shen B."/>
        </authorList>
    </citation>
    <scope>NUCLEOTIDE SEQUENCE [LARGE SCALE GENOMIC DNA]</scope>
    <source>
        <strain evidence="1 2">NPDC057399</strain>
    </source>
</reference>
<dbReference type="EMBL" id="JBHVBU010000021">
    <property type="protein sequence ID" value="MFE7963402.1"/>
    <property type="molecule type" value="Genomic_DNA"/>
</dbReference>
<gene>
    <name evidence="1" type="ORF">ACFU0X_10165</name>
</gene>
<dbReference type="Proteomes" id="UP001600650">
    <property type="component" value="Unassembled WGS sequence"/>
</dbReference>
<proteinExistence type="predicted"/>
<dbReference type="RefSeq" id="WP_381726204.1">
    <property type="nucleotide sequence ID" value="NZ_JBHVBU010000021.1"/>
</dbReference>